<organism evidence="1 2">
    <name type="scientific">Ruminococcus turbiniformis</name>
    <dbReference type="NCBI Taxonomy" id="2881258"/>
    <lineage>
        <taxon>Bacteria</taxon>
        <taxon>Bacillati</taxon>
        <taxon>Bacillota</taxon>
        <taxon>Clostridia</taxon>
        <taxon>Eubacteriales</taxon>
        <taxon>Oscillospiraceae</taxon>
        <taxon>Ruminococcus</taxon>
    </lineage>
</organism>
<dbReference type="RefSeq" id="WP_227709210.1">
    <property type="nucleotide sequence ID" value="NZ_JAJEQX010000059.1"/>
</dbReference>
<gene>
    <name evidence="1" type="ORF">LKD70_17795</name>
</gene>
<proteinExistence type="predicted"/>
<comment type="caution">
    <text evidence="1">The sequence shown here is derived from an EMBL/GenBank/DDBJ whole genome shotgun (WGS) entry which is preliminary data.</text>
</comment>
<dbReference type="EMBL" id="JAJEQX010000059">
    <property type="protein sequence ID" value="MCC2256236.1"/>
    <property type="molecule type" value="Genomic_DNA"/>
</dbReference>
<name>A0ABS8G1Y4_9FIRM</name>
<sequence length="186" mass="21288">MARPKKKPEYDSDQMAQQLMEAVTDAYLNPPQGTEDDTGHMQLKQLAEEFSMTPLKVRKLLITTGAYQTAISKTVNALFREGKSVAEIQELTNLSRASVQSYLPYSKTVYKMEERTLLAERLQKYRTRKSEVEKIAEAMASEVKEGLEELLWSTLTAFEVYPFRTAKGLRFHYSIKGNEIFFVSAQ</sequence>
<evidence type="ECO:0000313" key="2">
    <source>
        <dbReference type="Proteomes" id="UP001198151"/>
    </source>
</evidence>
<protein>
    <submittedName>
        <fullName evidence="1">Uncharacterized protein</fullName>
    </submittedName>
</protein>
<evidence type="ECO:0000313" key="1">
    <source>
        <dbReference type="EMBL" id="MCC2256236.1"/>
    </source>
</evidence>
<keyword evidence="2" id="KW-1185">Reference proteome</keyword>
<accession>A0ABS8G1Y4</accession>
<reference evidence="1 2" key="1">
    <citation type="submission" date="2021-10" db="EMBL/GenBank/DDBJ databases">
        <title>Anaerobic single-cell dispensing facilitates the cultivation of human gut bacteria.</title>
        <authorList>
            <person name="Afrizal A."/>
        </authorList>
    </citation>
    <scope>NUCLEOTIDE SEQUENCE [LARGE SCALE GENOMIC DNA]</scope>
    <source>
        <strain evidence="1 2">CLA-AA-H200</strain>
    </source>
</reference>
<dbReference type="Proteomes" id="UP001198151">
    <property type="component" value="Unassembled WGS sequence"/>
</dbReference>